<dbReference type="EMBL" id="JABFAE010000005">
    <property type="protein sequence ID" value="MBA0827790.1"/>
    <property type="molecule type" value="Genomic_DNA"/>
</dbReference>
<evidence type="ECO:0000256" key="1">
    <source>
        <dbReference type="SAM" id="SignalP"/>
    </source>
</evidence>
<feature type="non-terminal residue" evidence="2">
    <location>
        <position position="1"/>
    </location>
</feature>
<dbReference type="Proteomes" id="UP000593575">
    <property type="component" value="Unassembled WGS sequence"/>
</dbReference>
<organism evidence="2 3">
    <name type="scientific">Gossypium armourianum</name>
    <dbReference type="NCBI Taxonomy" id="34283"/>
    <lineage>
        <taxon>Eukaryota</taxon>
        <taxon>Viridiplantae</taxon>
        <taxon>Streptophyta</taxon>
        <taxon>Embryophyta</taxon>
        <taxon>Tracheophyta</taxon>
        <taxon>Spermatophyta</taxon>
        <taxon>Magnoliopsida</taxon>
        <taxon>eudicotyledons</taxon>
        <taxon>Gunneridae</taxon>
        <taxon>Pentapetalae</taxon>
        <taxon>rosids</taxon>
        <taxon>malvids</taxon>
        <taxon>Malvales</taxon>
        <taxon>Malvaceae</taxon>
        <taxon>Malvoideae</taxon>
        <taxon>Gossypium</taxon>
    </lineage>
</organism>
<evidence type="ECO:0000313" key="3">
    <source>
        <dbReference type="Proteomes" id="UP000593575"/>
    </source>
</evidence>
<sequence>FQKNLWLISVSAAYWTVWLARNDKIYDRTSTTLNTLLFHSKMRSLMWAGAVHDDIQFMERSWWYCLVKCRSSKSKANDVVYSGINLPRGDEVQCGRRSYGG</sequence>
<name>A0A7J9J040_9ROSI</name>
<feature type="signal peptide" evidence="1">
    <location>
        <begin position="1"/>
        <end position="20"/>
    </location>
</feature>
<accession>A0A7J9J040</accession>
<keyword evidence="3" id="KW-1185">Reference proteome</keyword>
<reference evidence="2 3" key="1">
    <citation type="journal article" date="2019" name="Genome Biol. Evol.">
        <title>Insights into the evolution of the New World diploid cottons (Gossypium, subgenus Houzingenia) based on genome sequencing.</title>
        <authorList>
            <person name="Grover C.E."/>
            <person name="Arick M.A. 2nd"/>
            <person name="Thrash A."/>
            <person name="Conover J.L."/>
            <person name="Sanders W.S."/>
            <person name="Peterson D.G."/>
            <person name="Frelichowski J.E."/>
            <person name="Scheffler J.A."/>
            <person name="Scheffler B.E."/>
            <person name="Wendel J.F."/>
        </authorList>
    </citation>
    <scope>NUCLEOTIDE SEQUENCE [LARGE SCALE GENOMIC DNA]</scope>
    <source>
        <strain evidence="2">6</strain>
        <tissue evidence="2">Leaf</tissue>
    </source>
</reference>
<feature type="chain" id="PRO_5029644586" evidence="1">
    <location>
        <begin position="21"/>
        <end position="101"/>
    </location>
</feature>
<proteinExistence type="predicted"/>
<keyword evidence="1" id="KW-0732">Signal</keyword>
<comment type="caution">
    <text evidence="2">The sequence shown here is derived from an EMBL/GenBank/DDBJ whole genome shotgun (WGS) entry which is preliminary data.</text>
</comment>
<evidence type="ECO:0000313" key="2">
    <source>
        <dbReference type="EMBL" id="MBA0827790.1"/>
    </source>
</evidence>
<protein>
    <submittedName>
        <fullName evidence="2">Uncharacterized protein</fullName>
    </submittedName>
</protein>
<gene>
    <name evidence="2" type="ORF">Goarm_012538</name>
</gene>
<dbReference type="AlphaFoldDB" id="A0A7J9J040"/>